<name>A0A4Y1RSW7_PRUDU</name>
<gene>
    <name evidence="2" type="ORF">Prudu_018607</name>
</gene>
<reference evidence="2" key="1">
    <citation type="journal article" date="2019" name="Science">
        <title>Mutation of a bHLH transcription factor allowed almond domestication.</title>
        <authorList>
            <person name="Sanchez-Perez R."/>
            <person name="Pavan S."/>
            <person name="Mazzeo R."/>
            <person name="Moldovan C."/>
            <person name="Aiese Cigliano R."/>
            <person name="Del Cueto J."/>
            <person name="Ricciardi F."/>
            <person name="Lotti C."/>
            <person name="Ricciardi L."/>
            <person name="Dicenta F."/>
            <person name="Lopez-Marques R.L."/>
            <person name="Lindberg Moller B."/>
        </authorList>
    </citation>
    <scope>NUCLEOTIDE SEQUENCE</scope>
</reference>
<proteinExistence type="predicted"/>
<keyword evidence="2" id="KW-0418">Kinase</keyword>
<sequence>PCARSTSRRRPGHHRPSRSPPWVPSGPPPCRRQDLTDLNPGAALSWPENHAQGARQDNRRDLHEAIEIRGIHHRAIRSFRAIKVKGSFVPDIRQVSDTHMTGLEFQSENWVGSCHLVHVEQMVRVLLDRPIRSVLFGEDISKLFEAADRPGWQGVEPVLSCSSQSHCKDLAH</sequence>
<feature type="region of interest" description="Disordered" evidence="1">
    <location>
        <begin position="1"/>
        <end position="57"/>
    </location>
</feature>
<evidence type="ECO:0000313" key="2">
    <source>
        <dbReference type="EMBL" id="BBH06853.1"/>
    </source>
</evidence>
<dbReference type="EMBL" id="AP019302">
    <property type="protein sequence ID" value="BBH06853.1"/>
    <property type="molecule type" value="Genomic_DNA"/>
</dbReference>
<accession>A0A4Y1RSW7</accession>
<dbReference type="GO" id="GO:0016301">
    <property type="term" value="F:kinase activity"/>
    <property type="evidence" value="ECO:0007669"/>
    <property type="project" value="UniProtKB-KW"/>
</dbReference>
<organism evidence="2">
    <name type="scientific">Prunus dulcis</name>
    <name type="common">Almond</name>
    <name type="synonym">Amygdalus dulcis</name>
    <dbReference type="NCBI Taxonomy" id="3755"/>
    <lineage>
        <taxon>Eukaryota</taxon>
        <taxon>Viridiplantae</taxon>
        <taxon>Streptophyta</taxon>
        <taxon>Embryophyta</taxon>
        <taxon>Tracheophyta</taxon>
        <taxon>Spermatophyta</taxon>
        <taxon>Magnoliopsida</taxon>
        <taxon>eudicotyledons</taxon>
        <taxon>Gunneridae</taxon>
        <taxon>Pentapetalae</taxon>
        <taxon>rosids</taxon>
        <taxon>fabids</taxon>
        <taxon>Rosales</taxon>
        <taxon>Rosaceae</taxon>
        <taxon>Amygdaloideae</taxon>
        <taxon>Amygdaleae</taxon>
        <taxon>Prunus</taxon>
    </lineage>
</organism>
<protein>
    <submittedName>
        <fullName evidence="2">Protein kinase superfamily protein</fullName>
    </submittedName>
</protein>
<evidence type="ECO:0000256" key="1">
    <source>
        <dbReference type="SAM" id="MobiDB-lite"/>
    </source>
</evidence>
<keyword evidence="2" id="KW-0808">Transferase</keyword>
<feature type="compositionally biased region" description="Basic residues" evidence="1">
    <location>
        <begin position="1"/>
        <end position="17"/>
    </location>
</feature>
<feature type="non-terminal residue" evidence="2">
    <location>
        <position position="1"/>
    </location>
</feature>
<dbReference type="AlphaFoldDB" id="A0A4Y1RSW7"/>
<feature type="compositionally biased region" description="Pro residues" evidence="1">
    <location>
        <begin position="18"/>
        <end position="30"/>
    </location>
</feature>